<accession>A0AAV6MSE5</accession>
<protein>
    <submittedName>
        <fullName evidence="2">Uncharacterized protein</fullName>
    </submittedName>
</protein>
<dbReference type="Proteomes" id="UP000685013">
    <property type="component" value="Chromosome 12"/>
</dbReference>
<organism evidence="2 3">
    <name type="scientific">Cucurbita argyrosperma subsp. sororia</name>
    <dbReference type="NCBI Taxonomy" id="37648"/>
    <lineage>
        <taxon>Eukaryota</taxon>
        <taxon>Viridiplantae</taxon>
        <taxon>Streptophyta</taxon>
        <taxon>Embryophyta</taxon>
        <taxon>Tracheophyta</taxon>
        <taxon>Spermatophyta</taxon>
        <taxon>Magnoliopsida</taxon>
        <taxon>eudicotyledons</taxon>
        <taxon>Gunneridae</taxon>
        <taxon>Pentapetalae</taxon>
        <taxon>rosids</taxon>
        <taxon>fabids</taxon>
        <taxon>Cucurbitales</taxon>
        <taxon>Cucurbitaceae</taxon>
        <taxon>Cucurbiteae</taxon>
        <taxon>Cucurbita</taxon>
    </lineage>
</organism>
<comment type="caution">
    <text evidence="2">The sequence shown here is derived from an EMBL/GenBank/DDBJ whole genome shotgun (WGS) entry which is preliminary data.</text>
</comment>
<evidence type="ECO:0000256" key="1">
    <source>
        <dbReference type="SAM" id="MobiDB-lite"/>
    </source>
</evidence>
<dbReference type="EMBL" id="JAGKQH010000012">
    <property type="protein sequence ID" value="KAG6585967.1"/>
    <property type="molecule type" value="Genomic_DNA"/>
</dbReference>
<proteinExistence type="predicted"/>
<evidence type="ECO:0000313" key="2">
    <source>
        <dbReference type="EMBL" id="KAG6585967.1"/>
    </source>
</evidence>
<evidence type="ECO:0000313" key="3">
    <source>
        <dbReference type="Proteomes" id="UP000685013"/>
    </source>
</evidence>
<dbReference type="AlphaFoldDB" id="A0AAV6MSE5"/>
<feature type="compositionally biased region" description="Acidic residues" evidence="1">
    <location>
        <begin position="1"/>
        <end position="17"/>
    </location>
</feature>
<reference evidence="2 3" key="1">
    <citation type="journal article" date="2021" name="Hortic Res">
        <title>The domestication of Cucurbita argyrosperma as revealed by the genome of its wild relative.</title>
        <authorList>
            <person name="Barrera-Redondo J."/>
            <person name="Sanchez-de la Vega G."/>
            <person name="Aguirre-Liguori J.A."/>
            <person name="Castellanos-Morales G."/>
            <person name="Gutierrez-Guerrero Y.T."/>
            <person name="Aguirre-Dugua X."/>
            <person name="Aguirre-Planter E."/>
            <person name="Tenaillon M.I."/>
            <person name="Lira-Saade R."/>
            <person name="Eguiarte L.E."/>
        </authorList>
    </citation>
    <scope>NUCLEOTIDE SEQUENCE [LARGE SCALE GENOMIC DNA]</scope>
    <source>
        <strain evidence="2">JBR-2021</strain>
    </source>
</reference>
<keyword evidence="3" id="KW-1185">Reference proteome</keyword>
<feature type="region of interest" description="Disordered" evidence="1">
    <location>
        <begin position="1"/>
        <end position="31"/>
    </location>
</feature>
<feature type="non-terminal residue" evidence="2">
    <location>
        <position position="1"/>
    </location>
</feature>
<feature type="compositionally biased region" description="Low complexity" evidence="1">
    <location>
        <begin position="18"/>
        <end position="31"/>
    </location>
</feature>
<name>A0AAV6MSE5_9ROSI</name>
<sequence>MHLESEPESESETESESEYNSSLYQSESASESPFKEDLAGFAADANNLWLQVALGFIPTPQCVARVIDPLQETMVPKERSDLSSRLRFRIHGIDLNEDTF</sequence>
<gene>
    <name evidence="2" type="ORF">SDJN03_18700</name>
</gene>